<keyword evidence="17" id="KW-1185">Reference proteome</keyword>
<keyword evidence="5" id="KW-0732">Signal</keyword>
<evidence type="ECO:0000256" key="10">
    <source>
        <dbReference type="ARBA" id="ARBA00023295"/>
    </source>
</evidence>
<dbReference type="CDD" id="cd14752">
    <property type="entry name" value="GH31_N"/>
    <property type="match status" value="1"/>
</dbReference>
<dbReference type="SUPFAM" id="SSF51011">
    <property type="entry name" value="Glycosyl hydrolase domain"/>
    <property type="match status" value="1"/>
</dbReference>
<evidence type="ECO:0000256" key="4">
    <source>
        <dbReference type="ARBA" id="ARBA00012741"/>
    </source>
</evidence>
<evidence type="ECO:0000259" key="15">
    <source>
        <dbReference type="PROSITE" id="PS51448"/>
    </source>
</evidence>
<evidence type="ECO:0000256" key="11">
    <source>
        <dbReference type="ARBA" id="ARBA00041343"/>
    </source>
</evidence>
<dbReference type="Pfam" id="PF13802">
    <property type="entry name" value="Gal_mutarotas_2"/>
    <property type="match status" value="1"/>
</dbReference>
<gene>
    <name evidence="16" type="primary">MGAM-L</name>
    <name evidence="16" type="ORF">Hamer_G009338</name>
</gene>
<dbReference type="GO" id="GO:0030246">
    <property type="term" value="F:carbohydrate binding"/>
    <property type="evidence" value="ECO:0007669"/>
    <property type="project" value="InterPro"/>
</dbReference>
<evidence type="ECO:0000313" key="17">
    <source>
        <dbReference type="Proteomes" id="UP000747542"/>
    </source>
</evidence>
<dbReference type="PANTHER" id="PTHR22762">
    <property type="entry name" value="ALPHA-GLUCOSIDASE"/>
    <property type="match status" value="1"/>
</dbReference>
<dbReference type="InterPro" id="IPR025887">
    <property type="entry name" value="Glyco_hydro_31_N_dom"/>
</dbReference>
<dbReference type="InterPro" id="IPR011013">
    <property type="entry name" value="Gal_mutarotase_sf_dom"/>
</dbReference>
<evidence type="ECO:0000256" key="2">
    <source>
        <dbReference type="ARBA" id="ARBA00004370"/>
    </source>
</evidence>
<dbReference type="Gene3D" id="2.60.40.1760">
    <property type="entry name" value="glycosyl hydrolase (family 31)"/>
    <property type="match status" value="2"/>
</dbReference>
<keyword evidence="9" id="KW-0325">Glycoprotein</keyword>
<dbReference type="InterPro" id="IPR030459">
    <property type="entry name" value="Glyco_hydro_31_CS"/>
</dbReference>
<evidence type="ECO:0000256" key="5">
    <source>
        <dbReference type="ARBA" id="ARBA00022729"/>
    </source>
</evidence>
<comment type="similarity">
    <text evidence="3 13">Belongs to the glycosyl hydrolase 31 family.</text>
</comment>
<dbReference type="Gene3D" id="3.20.20.80">
    <property type="entry name" value="Glycosidases"/>
    <property type="match status" value="1"/>
</dbReference>
<evidence type="ECO:0000256" key="6">
    <source>
        <dbReference type="ARBA" id="ARBA00022801"/>
    </source>
</evidence>
<dbReference type="InterPro" id="IPR017853">
    <property type="entry name" value="GH"/>
</dbReference>
<keyword evidence="10 13" id="KW-0326">Glycosidase</keyword>
<keyword evidence="6 13" id="KW-0378">Hydrolase</keyword>
<dbReference type="InterPro" id="IPR013780">
    <property type="entry name" value="Glyco_hydro_b"/>
</dbReference>
<dbReference type="AlphaFoldDB" id="A0A8J5J9U0"/>
<dbReference type="CDD" id="cd00111">
    <property type="entry name" value="Trefoil"/>
    <property type="match status" value="1"/>
</dbReference>
<evidence type="ECO:0000256" key="1">
    <source>
        <dbReference type="ARBA" id="ARBA00001657"/>
    </source>
</evidence>
<dbReference type="PROSITE" id="PS51448">
    <property type="entry name" value="P_TREFOIL_2"/>
    <property type="match status" value="1"/>
</dbReference>
<dbReference type="Gene3D" id="4.10.110.10">
    <property type="entry name" value="Spasmolytic Protein, domain 1"/>
    <property type="match status" value="1"/>
</dbReference>
<dbReference type="SUPFAM" id="SSF51445">
    <property type="entry name" value="(Trans)glycosidases"/>
    <property type="match status" value="1"/>
</dbReference>
<keyword evidence="14" id="KW-1133">Transmembrane helix</keyword>
<comment type="subcellular location">
    <subcellularLocation>
        <location evidence="2">Membrane</location>
    </subcellularLocation>
</comment>
<protein>
    <recommendedName>
        <fullName evidence="4">alpha-glucosidase</fullName>
        <ecNumber evidence="4">3.2.1.20</ecNumber>
    </recommendedName>
    <alternativeName>
        <fullName evidence="11">Maltase</fullName>
    </alternativeName>
</protein>
<feature type="transmembrane region" description="Helical" evidence="14">
    <location>
        <begin position="18"/>
        <end position="39"/>
    </location>
</feature>
<keyword evidence="8" id="KW-1015">Disulfide bond</keyword>
<sequence>MTVGVTVRECVRKRGVKYCVMGWVVLTVTVVVVVVVTLLDSTTGGTELHADVTCLGANQVQVDREECEGVGCVWDPQGDAPNCFFPPASSHGYEVTTPEETTSAGVKSLRLTLKNTSAPVVKDMKEELLVEMMEYGQDMFRIKVTVPGEERYEVPVSLDLPPVTSSNTPNFDTSIGGLTYANQFLQVSTHLASSYLYGLGEGVHTTLKHDLRYVTWPMFARDQSPLGPGENLYGSHPMYLVVEDDGNAHAVLWLNSNAMEAETMPLPGLTLRSIGGVIDLYFFMGSSPTEALQQYTQVVGRPVLPPYWALGFHLCRYGYGSLDNLKAADVQYADIDYMDRRMDFTYDNVSYAGLPEYIREMSEEEYPVHHRALQKDVYIKWPQELVPEENHGGGDIMLGYVWPDNRTAFPDFLRSSTKEWWKEEIIRLYDTLEFDGLWLDMNEPANFGTNENKPWNWPHDRPHWSLTWRGETTTTLRCPQPVWMVPDPTHTGEVTGKRGIVVSRSTFPSSGRWAGHWLGDNLARWPDLHTSIIGMIEFNMFGIPYVGADICGFFADTTEELCQRWMQLGAFYPYSRNHNTEGTNEHDPGLWPSVASSSRAALQVRYTLLPYLYTLHYLAHTQGLTVVRALFFEFPDDKATLDVDDQFLWGSWLMIAPVLKAREINRGVYFPAGAWYDYYTGEAVNQLVDEGVTLVVEAPRTHVPVSEPLGLVVAPDREGNATGTLYWDDGEELNPIGSGRYFTADVTYSNEIITWQVTRGSEVAEGLLLSEVRVFRVEGRPTQLLVDGQRWTTGDWHYHRDTQIQCSIPPLVDYGFEFVDGKVEETQKGFKTLLRKAGSSFYGGELERLTFEVFLYSDDTLRVKFYQEGAARHEVPVELNLPTTGAKNPLYEVVLPHNPKAGDPFFFYVVRKGTGTIL</sequence>
<dbReference type="InterPro" id="IPR030458">
    <property type="entry name" value="Glyco_hydro_31_AS"/>
</dbReference>
<proteinExistence type="inferred from homology"/>
<accession>A0A8J5J9U0</accession>
<dbReference type="CDD" id="cd06602">
    <property type="entry name" value="GH31_MGAM_SI_GAA"/>
    <property type="match status" value="1"/>
</dbReference>
<comment type="caution">
    <text evidence="12">Lacks conserved residue(s) required for the propagation of feature annotation.</text>
</comment>
<organism evidence="16 17">
    <name type="scientific">Homarus americanus</name>
    <name type="common">American lobster</name>
    <dbReference type="NCBI Taxonomy" id="6706"/>
    <lineage>
        <taxon>Eukaryota</taxon>
        <taxon>Metazoa</taxon>
        <taxon>Ecdysozoa</taxon>
        <taxon>Arthropoda</taxon>
        <taxon>Crustacea</taxon>
        <taxon>Multicrustacea</taxon>
        <taxon>Malacostraca</taxon>
        <taxon>Eumalacostraca</taxon>
        <taxon>Eucarida</taxon>
        <taxon>Decapoda</taxon>
        <taxon>Pleocyemata</taxon>
        <taxon>Astacidea</taxon>
        <taxon>Nephropoidea</taxon>
        <taxon>Nephropidae</taxon>
        <taxon>Homarus</taxon>
    </lineage>
</organism>
<comment type="caution">
    <text evidence="16">The sequence shown here is derived from an EMBL/GenBank/DDBJ whole genome shotgun (WGS) entry which is preliminary data.</text>
</comment>
<dbReference type="InterPro" id="IPR044913">
    <property type="entry name" value="P_trefoil_dom_sf"/>
</dbReference>
<dbReference type="GO" id="GO:0004558">
    <property type="term" value="F:alpha-1,4-glucosidase activity"/>
    <property type="evidence" value="ECO:0007669"/>
    <property type="project" value="TreeGrafter"/>
</dbReference>
<comment type="catalytic activity">
    <reaction evidence="1">
        <text>Hydrolysis of terminal, non-reducing (1-&gt;4)-linked alpha-D-glucose residues with release of alpha-D-glucose.</text>
        <dbReference type="EC" id="3.2.1.20"/>
    </reaction>
</comment>
<dbReference type="EMBL" id="JAHLQT010046319">
    <property type="protein sequence ID" value="KAG7153671.1"/>
    <property type="molecule type" value="Genomic_DNA"/>
</dbReference>
<dbReference type="GO" id="GO:0005975">
    <property type="term" value="P:carbohydrate metabolic process"/>
    <property type="evidence" value="ECO:0007669"/>
    <property type="project" value="InterPro"/>
</dbReference>
<evidence type="ECO:0000256" key="8">
    <source>
        <dbReference type="ARBA" id="ARBA00023157"/>
    </source>
</evidence>
<dbReference type="GO" id="GO:0016020">
    <property type="term" value="C:membrane"/>
    <property type="evidence" value="ECO:0007669"/>
    <property type="project" value="UniProtKB-SubCell"/>
</dbReference>
<dbReference type="InterPro" id="IPR000322">
    <property type="entry name" value="Glyco_hydro_31_TIM"/>
</dbReference>
<dbReference type="SUPFAM" id="SSF57492">
    <property type="entry name" value="Trefoil"/>
    <property type="match status" value="1"/>
</dbReference>
<evidence type="ECO:0000313" key="16">
    <source>
        <dbReference type="EMBL" id="KAG7153671.1"/>
    </source>
</evidence>
<evidence type="ECO:0000256" key="12">
    <source>
        <dbReference type="PROSITE-ProRule" id="PRU00779"/>
    </source>
</evidence>
<dbReference type="PANTHER" id="PTHR22762:SF133">
    <property type="entry name" value="P-TYPE DOMAIN-CONTAINING PROTEIN"/>
    <property type="match status" value="1"/>
</dbReference>
<evidence type="ECO:0000256" key="3">
    <source>
        <dbReference type="ARBA" id="ARBA00007806"/>
    </source>
</evidence>
<dbReference type="SUPFAM" id="SSF74650">
    <property type="entry name" value="Galactose mutarotase-like"/>
    <property type="match status" value="1"/>
</dbReference>
<evidence type="ECO:0000256" key="13">
    <source>
        <dbReference type="RuleBase" id="RU361185"/>
    </source>
</evidence>
<reference evidence="16" key="1">
    <citation type="journal article" date="2021" name="Sci. Adv.">
        <title>The American lobster genome reveals insights on longevity, neural, and immune adaptations.</title>
        <authorList>
            <person name="Polinski J.M."/>
            <person name="Zimin A.V."/>
            <person name="Clark K.F."/>
            <person name="Kohn A.B."/>
            <person name="Sadowski N."/>
            <person name="Timp W."/>
            <person name="Ptitsyn A."/>
            <person name="Khanna P."/>
            <person name="Romanova D.Y."/>
            <person name="Williams P."/>
            <person name="Greenwood S.J."/>
            <person name="Moroz L.L."/>
            <person name="Walt D.R."/>
            <person name="Bodnar A.G."/>
        </authorList>
    </citation>
    <scope>NUCLEOTIDE SEQUENCE</scope>
    <source>
        <strain evidence="16">GMGI-L3</strain>
    </source>
</reference>
<evidence type="ECO:0000256" key="7">
    <source>
        <dbReference type="ARBA" id="ARBA00023136"/>
    </source>
</evidence>
<dbReference type="Pfam" id="PF21365">
    <property type="entry name" value="Glyco_hydro_31_3rd"/>
    <property type="match status" value="1"/>
</dbReference>
<evidence type="ECO:0000256" key="14">
    <source>
        <dbReference type="SAM" id="Phobius"/>
    </source>
</evidence>
<dbReference type="InterPro" id="IPR048395">
    <property type="entry name" value="Glyco_hydro_31_C"/>
</dbReference>
<evidence type="ECO:0000256" key="9">
    <source>
        <dbReference type="ARBA" id="ARBA00023180"/>
    </source>
</evidence>
<dbReference type="Pfam" id="PF01055">
    <property type="entry name" value="Glyco_hydro_31_2nd"/>
    <property type="match status" value="1"/>
</dbReference>
<dbReference type="InterPro" id="IPR000519">
    <property type="entry name" value="P_trefoil_dom"/>
</dbReference>
<dbReference type="Gene3D" id="2.60.40.1180">
    <property type="entry name" value="Golgi alpha-mannosidase II"/>
    <property type="match status" value="2"/>
</dbReference>
<dbReference type="EC" id="3.2.1.20" evidence="4"/>
<keyword evidence="14" id="KW-0812">Transmembrane</keyword>
<name>A0A8J5J9U0_HOMAM</name>
<dbReference type="PROSITE" id="PS00129">
    <property type="entry name" value="GLYCOSYL_HYDROL_F31_1"/>
    <property type="match status" value="1"/>
</dbReference>
<dbReference type="PROSITE" id="PS00707">
    <property type="entry name" value="GLYCOSYL_HYDROL_F31_2"/>
    <property type="match status" value="1"/>
</dbReference>
<keyword evidence="7 14" id="KW-0472">Membrane</keyword>
<dbReference type="Proteomes" id="UP000747542">
    <property type="component" value="Unassembled WGS sequence"/>
</dbReference>
<feature type="domain" description="P-type" evidence="15">
    <location>
        <begin position="41"/>
        <end position="87"/>
    </location>
</feature>